<evidence type="ECO:0000313" key="2">
    <source>
        <dbReference type="Proteomes" id="UP000004478"/>
    </source>
</evidence>
<dbReference type="AlphaFoldDB" id="K1KUY7"/>
<dbReference type="EMBL" id="AMGM01000076">
    <property type="protein sequence ID" value="EKB48000.1"/>
    <property type="molecule type" value="Genomic_DNA"/>
</dbReference>
<sequence length="48" mass="5785">MVTGYHLIKNLKIDGNIMLSKFRFISSDLWYNNFVRLYRNNYSTHGDK</sequence>
<proteinExistence type="predicted"/>
<comment type="caution">
    <text evidence="1">The sequence shown here is derived from an EMBL/GenBank/DDBJ whole genome shotgun (WGS) entry which is preliminary data.</text>
</comment>
<evidence type="ECO:0000313" key="1">
    <source>
        <dbReference type="EMBL" id="EKB48000.1"/>
    </source>
</evidence>
<accession>K1KUY7</accession>
<reference evidence="1 2" key="1">
    <citation type="journal article" date="2012" name="J. Bacteriol.">
        <title>Draft Genome Sequence of Cecembia lonarensis Strain LW9T, Isolated from Lonar Lake, a Haloalkaline Lake in India.</title>
        <authorList>
            <person name="Shivaji S."/>
            <person name="Ara S."/>
            <person name="Singh A."/>
            <person name="Pinnaka A.K."/>
        </authorList>
    </citation>
    <scope>NUCLEOTIDE SEQUENCE [LARGE SCALE GENOMIC DNA]</scope>
    <source>
        <strain evidence="1 2">LW9</strain>
    </source>
</reference>
<organism evidence="1 2">
    <name type="scientific">Cecembia lonarensis (strain CCUG 58316 / KCTC 22772 / LW9)</name>
    <dbReference type="NCBI Taxonomy" id="1225176"/>
    <lineage>
        <taxon>Bacteria</taxon>
        <taxon>Pseudomonadati</taxon>
        <taxon>Bacteroidota</taxon>
        <taxon>Cytophagia</taxon>
        <taxon>Cytophagales</taxon>
        <taxon>Cyclobacteriaceae</taxon>
        <taxon>Cecembia</taxon>
    </lineage>
</organism>
<dbReference type="Proteomes" id="UP000004478">
    <property type="component" value="Unassembled WGS sequence"/>
</dbReference>
<name>K1KUY7_CECL9</name>
<protein>
    <submittedName>
        <fullName evidence="1">Uncharacterized protein</fullName>
    </submittedName>
</protein>
<gene>
    <name evidence="1" type="ORF">B879_03391</name>
</gene>
<keyword evidence="2" id="KW-1185">Reference proteome</keyword>